<comment type="caution">
    <text evidence="2">The sequence shown here is derived from an EMBL/GenBank/DDBJ whole genome shotgun (WGS) entry which is preliminary data.</text>
</comment>
<protein>
    <submittedName>
        <fullName evidence="2">Imm1 family immunity protein</fullName>
    </submittedName>
</protein>
<reference evidence="2 3" key="1">
    <citation type="submission" date="2024-01" db="EMBL/GenBank/DDBJ databases">
        <title>Genome insights into Plantactinospora sonchi sp. nov.</title>
        <authorList>
            <person name="Wang L."/>
        </authorList>
    </citation>
    <scope>NUCLEOTIDE SEQUENCE [LARGE SCALE GENOMIC DNA]</scope>
    <source>
        <strain evidence="2 3">NEAU-QY2</strain>
    </source>
</reference>
<evidence type="ECO:0000313" key="2">
    <source>
        <dbReference type="EMBL" id="MEE6261178.1"/>
    </source>
</evidence>
<feature type="region of interest" description="Disordered" evidence="1">
    <location>
        <begin position="122"/>
        <end position="149"/>
    </location>
</feature>
<dbReference type="RefSeq" id="WP_331216290.1">
    <property type="nucleotide sequence ID" value="NZ_JAZGQK010000019.1"/>
</dbReference>
<dbReference type="InterPro" id="IPR025680">
    <property type="entry name" value="DddI"/>
</dbReference>
<gene>
    <name evidence="2" type="ORF">V1633_22105</name>
</gene>
<evidence type="ECO:0000313" key="3">
    <source>
        <dbReference type="Proteomes" id="UP001332243"/>
    </source>
</evidence>
<dbReference type="Proteomes" id="UP001332243">
    <property type="component" value="Unassembled WGS sequence"/>
</dbReference>
<keyword evidence="3" id="KW-1185">Reference proteome</keyword>
<dbReference type="EMBL" id="JAZGQK010000019">
    <property type="protein sequence ID" value="MEE6261178.1"/>
    <property type="molecule type" value="Genomic_DNA"/>
</dbReference>
<accession>A0ABU7RXC6</accession>
<name>A0ABU7RXC6_9ACTN</name>
<proteinExistence type="predicted"/>
<sequence>MTTYEATWLGTGHALVETPDEVGALLFALHEAGQPVVVDVFRYHDGRPAGGTQVGVGHPERSFVLYFGPPEGGYAVEPGIPAWDGDIEFSYGGQATEYHPAETRITPARAVEVVREVVGTDKRPTSVNWDEQGAAPVDAESVAADDPWA</sequence>
<organism evidence="2 3">
    <name type="scientific">Plantactinospora sonchi</name>
    <dbReference type="NCBI Taxonomy" id="1544735"/>
    <lineage>
        <taxon>Bacteria</taxon>
        <taxon>Bacillati</taxon>
        <taxon>Actinomycetota</taxon>
        <taxon>Actinomycetes</taxon>
        <taxon>Micromonosporales</taxon>
        <taxon>Micromonosporaceae</taxon>
        <taxon>Plantactinospora</taxon>
    </lineage>
</organism>
<dbReference type="Pfam" id="PF14430">
    <property type="entry name" value="Imm1"/>
    <property type="match status" value="1"/>
</dbReference>
<evidence type="ECO:0000256" key="1">
    <source>
        <dbReference type="SAM" id="MobiDB-lite"/>
    </source>
</evidence>